<reference evidence="2 3" key="1">
    <citation type="submission" date="2016-12" db="EMBL/GenBank/DDBJ databases">
        <authorList>
            <person name="Song W.-J."/>
            <person name="Kurnit D.M."/>
        </authorList>
    </citation>
    <scope>NUCLEOTIDE SEQUENCE [LARGE SCALE GENOMIC DNA]</scope>
    <source>
        <strain evidence="2 3">DSM 19599</strain>
    </source>
</reference>
<dbReference type="InterPro" id="IPR007763">
    <property type="entry name" value="NDUFA12"/>
</dbReference>
<gene>
    <name evidence="2" type="ORF">SAMN02745172_00620</name>
</gene>
<dbReference type="EMBL" id="FRXO01000001">
    <property type="protein sequence ID" value="SHO61143.1"/>
    <property type="molecule type" value="Genomic_DNA"/>
</dbReference>
<feature type="region of interest" description="Disordered" evidence="1">
    <location>
        <begin position="85"/>
        <end position="135"/>
    </location>
</feature>
<dbReference type="RefSeq" id="WP_073625682.1">
    <property type="nucleotide sequence ID" value="NZ_FRXO01000001.1"/>
</dbReference>
<keyword evidence="3" id="KW-1185">Reference proteome</keyword>
<dbReference type="AlphaFoldDB" id="A0A1M7Z867"/>
<evidence type="ECO:0000313" key="2">
    <source>
        <dbReference type="EMBL" id="SHO61143.1"/>
    </source>
</evidence>
<accession>A0A1M7Z867</accession>
<dbReference type="GO" id="GO:0006979">
    <property type="term" value="P:response to oxidative stress"/>
    <property type="evidence" value="ECO:0007669"/>
    <property type="project" value="TreeGrafter"/>
</dbReference>
<dbReference type="NCBIfam" id="NF006040">
    <property type="entry name" value="PRK08183.1"/>
    <property type="match status" value="1"/>
</dbReference>
<dbReference type="PANTHER" id="PTHR12910">
    <property type="entry name" value="NADH-UBIQUINONE OXIDOREDUCTASE SUBUNIT B17.2"/>
    <property type="match status" value="1"/>
</dbReference>
<keyword evidence="2" id="KW-0830">Ubiquinone</keyword>
<dbReference type="Proteomes" id="UP000186406">
    <property type="component" value="Unassembled WGS sequence"/>
</dbReference>
<dbReference type="GO" id="GO:0045271">
    <property type="term" value="C:respiratory chain complex I"/>
    <property type="evidence" value="ECO:0007669"/>
    <property type="project" value="InterPro"/>
</dbReference>
<evidence type="ECO:0000313" key="3">
    <source>
        <dbReference type="Proteomes" id="UP000186406"/>
    </source>
</evidence>
<dbReference type="OrthoDB" id="9795340at2"/>
<evidence type="ECO:0000256" key="1">
    <source>
        <dbReference type="SAM" id="MobiDB-lite"/>
    </source>
</evidence>
<protein>
    <submittedName>
        <fullName evidence="2">NADH:ubiquinone oxidoreductase subunit</fullName>
    </submittedName>
</protein>
<dbReference type="STRING" id="1123029.SAMN02745172_00620"/>
<dbReference type="PANTHER" id="PTHR12910:SF2">
    <property type="entry name" value="NADH DEHYDROGENASE [UBIQUINONE] 1 ALPHA SUBCOMPLEX SUBUNIT 12"/>
    <property type="match status" value="1"/>
</dbReference>
<proteinExistence type="predicted"/>
<sequence length="135" mass="16140">MKNFLLRFFTWWNSYTFGTKLYTTRFGEKVGEDEFGNVYYRQKSKEISPDFRFERRWVLYNGPVEASRIPPGWWGWMHHRHDTPPTQEAYKPRPWQKPHRPNMTGTREAYRPAGSILRDAHRPAATGDYDAWTPG</sequence>
<organism evidence="2 3">
    <name type="scientific">Pseudoxanthobacter soli DSM 19599</name>
    <dbReference type="NCBI Taxonomy" id="1123029"/>
    <lineage>
        <taxon>Bacteria</taxon>
        <taxon>Pseudomonadati</taxon>
        <taxon>Pseudomonadota</taxon>
        <taxon>Alphaproteobacteria</taxon>
        <taxon>Hyphomicrobiales</taxon>
        <taxon>Segnochrobactraceae</taxon>
        <taxon>Pseudoxanthobacter</taxon>
    </lineage>
</organism>
<name>A0A1M7Z867_9HYPH</name>
<dbReference type="Pfam" id="PF05071">
    <property type="entry name" value="NDUFA12"/>
    <property type="match status" value="1"/>
</dbReference>